<evidence type="ECO:0000313" key="4">
    <source>
        <dbReference type="Proteomes" id="UP000234240"/>
    </source>
</evidence>
<feature type="region of interest" description="Disordered" evidence="1">
    <location>
        <begin position="54"/>
        <end position="90"/>
    </location>
</feature>
<dbReference type="Gene3D" id="1.10.10.10">
    <property type="entry name" value="Winged helix-like DNA-binding domain superfamily/Winged helix DNA-binding domain"/>
    <property type="match status" value="1"/>
</dbReference>
<proteinExistence type="predicted"/>
<dbReference type="InterPro" id="IPR028978">
    <property type="entry name" value="Chorismate_lyase_/UTRA_dom_sf"/>
</dbReference>
<evidence type="ECO:0000256" key="1">
    <source>
        <dbReference type="SAM" id="MobiDB-lite"/>
    </source>
</evidence>
<dbReference type="OrthoDB" id="6626198at2"/>
<sequence>MTVRQALKVLTDQQVIASIQGSGRYVRQPQAAPLLSPAVPQTLAVPHAQKLQAVAESAGENVAGTPAEQTPEPEAPLERERAPESRTVPPSPSGIYYEVLDFAVVQPDETVRTALRLKSGERVYHVRRRQFIRQRPAAFDELWMPLALFPDLSYAAMQSSTYDYVEQVKHGVIDRSEQELRARMPSVEVAQALGIDRQQPVLEQRTVGFLQDGTVFEYSCRVTRGDDVPLTWVTYRHDQAGGVSSPACGWPSSSR</sequence>
<dbReference type="InterPro" id="IPR036388">
    <property type="entry name" value="WH-like_DNA-bd_sf"/>
</dbReference>
<dbReference type="PANTHER" id="PTHR44846">
    <property type="entry name" value="MANNOSYL-D-GLYCERATE TRANSPORT/METABOLISM SYSTEM REPRESSOR MNGR-RELATED"/>
    <property type="match status" value="1"/>
</dbReference>
<dbReference type="InterPro" id="IPR011663">
    <property type="entry name" value="UTRA"/>
</dbReference>
<evidence type="ECO:0000313" key="3">
    <source>
        <dbReference type="EMBL" id="PLR41847.1"/>
    </source>
</evidence>
<dbReference type="SMART" id="SM00866">
    <property type="entry name" value="UTRA"/>
    <property type="match status" value="1"/>
</dbReference>
<comment type="caution">
    <text evidence="3">The sequence shown here is derived from an EMBL/GenBank/DDBJ whole genome shotgun (WGS) entry which is preliminary data.</text>
</comment>
<organism evidence="3 4">
    <name type="scientific">Chimaeribacter californicus</name>
    <dbReference type="NCBI Taxonomy" id="2060067"/>
    <lineage>
        <taxon>Bacteria</taxon>
        <taxon>Pseudomonadati</taxon>
        <taxon>Pseudomonadota</taxon>
        <taxon>Gammaproteobacteria</taxon>
        <taxon>Enterobacterales</taxon>
        <taxon>Yersiniaceae</taxon>
        <taxon>Chimaeribacter</taxon>
    </lineage>
</organism>
<keyword evidence="4" id="KW-1185">Reference proteome</keyword>
<dbReference type="Pfam" id="PF07702">
    <property type="entry name" value="UTRA"/>
    <property type="match status" value="1"/>
</dbReference>
<dbReference type="EMBL" id="PJZF01000001">
    <property type="protein sequence ID" value="PLR41847.1"/>
    <property type="molecule type" value="Genomic_DNA"/>
</dbReference>
<dbReference type="SUPFAM" id="SSF64288">
    <property type="entry name" value="Chorismate lyase-like"/>
    <property type="match status" value="1"/>
</dbReference>
<dbReference type="InterPro" id="IPR050679">
    <property type="entry name" value="Bact_HTH_transcr_reg"/>
</dbReference>
<dbReference type="AlphaFoldDB" id="A0A2N5EH14"/>
<dbReference type="GO" id="GO:0003677">
    <property type="term" value="F:DNA binding"/>
    <property type="evidence" value="ECO:0007669"/>
    <property type="project" value="InterPro"/>
</dbReference>
<feature type="domain" description="UbiC transcription regulator-associated" evidence="2">
    <location>
        <begin position="92"/>
        <end position="229"/>
    </location>
</feature>
<dbReference type="PANTHER" id="PTHR44846:SF1">
    <property type="entry name" value="MANNOSYL-D-GLYCERATE TRANSPORT_METABOLISM SYSTEM REPRESSOR MNGR-RELATED"/>
    <property type="match status" value="1"/>
</dbReference>
<evidence type="ECO:0000259" key="2">
    <source>
        <dbReference type="SMART" id="SM00866"/>
    </source>
</evidence>
<name>A0A2N5EH14_9GAMM</name>
<dbReference type="Gene3D" id="3.40.1410.10">
    <property type="entry name" value="Chorismate lyase-like"/>
    <property type="match status" value="1"/>
</dbReference>
<protein>
    <submittedName>
        <fullName evidence="3">Transcriptional regulator</fullName>
    </submittedName>
</protein>
<dbReference type="Proteomes" id="UP000234240">
    <property type="component" value="Unassembled WGS sequence"/>
</dbReference>
<dbReference type="GO" id="GO:0045892">
    <property type="term" value="P:negative regulation of DNA-templated transcription"/>
    <property type="evidence" value="ECO:0007669"/>
    <property type="project" value="TreeGrafter"/>
</dbReference>
<reference evidence="3 4" key="1">
    <citation type="submission" date="2017-12" db="EMBL/GenBank/DDBJ databases">
        <title>Characterization of six clinical isolates of Enterochimera gen. nov., a novel genus of the Yersiniaciae family and the three species Enterochimera arupensis sp. nov., Enterochimera coloradensis sp. nov, and Enterochimera californica sp. nov.</title>
        <authorList>
            <person name="Rossi A."/>
            <person name="Fisher M."/>
        </authorList>
    </citation>
    <scope>NUCLEOTIDE SEQUENCE [LARGE SCALE GENOMIC DNA]</scope>
    <source>
        <strain evidence="4">2015-Iso6</strain>
    </source>
</reference>
<accession>A0A2N5EH14</accession>
<gene>
    <name evidence="3" type="ORF">CYR55_02945</name>
</gene>